<dbReference type="EMBL" id="JAHQIW010007495">
    <property type="protein sequence ID" value="KAJ1374902.1"/>
    <property type="molecule type" value="Genomic_DNA"/>
</dbReference>
<dbReference type="AlphaFoldDB" id="A0AAD5WLI6"/>
<evidence type="ECO:0000256" key="2">
    <source>
        <dbReference type="ARBA" id="ARBA00022737"/>
    </source>
</evidence>
<evidence type="ECO:0000313" key="4">
    <source>
        <dbReference type="Proteomes" id="UP001196413"/>
    </source>
</evidence>
<dbReference type="GO" id="GO:0080008">
    <property type="term" value="C:Cul4-RING E3 ubiquitin ligase complex"/>
    <property type="evidence" value="ECO:0007669"/>
    <property type="project" value="TreeGrafter"/>
</dbReference>
<dbReference type="PANTHER" id="PTHR44472:SF1">
    <property type="entry name" value="DDB1 AND CUL4 ASSOCIATED FACTOR 4"/>
    <property type="match status" value="1"/>
</dbReference>
<keyword evidence="2" id="KW-0677">Repeat</keyword>
<dbReference type="InterPro" id="IPR052254">
    <property type="entry name" value="CUL4-DDB1_E3_ligase_receptor"/>
</dbReference>
<gene>
    <name evidence="3" type="ORF">KIN20_038014</name>
</gene>
<evidence type="ECO:0000256" key="1">
    <source>
        <dbReference type="ARBA" id="ARBA00022574"/>
    </source>
</evidence>
<evidence type="ECO:0000313" key="3">
    <source>
        <dbReference type="EMBL" id="KAJ1374902.1"/>
    </source>
</evidence>
<dbReference type="PANTHER" id="PTHR44472">
    <property type="entry name" value="DDB1- AND CUL4-ASSOCIATED FACTOR 4-RELATED"/>
    <property type="match status" value="1"/>
</dbReference>
<comment type="caution">
    <text evidence="3">The sequence shown here is derived from an EMBL/GenBank/DDBJ whole genome shotgun (WGS) entry which is preliminary data.</text>
</comment>
<name>A0AAD5WLI6_PARTN</name>
<proteinExistence type="predicted"/>
<dbReference type="Proteomes" id="UP001196413">
    <property type="component" value="Unassembled WGS sequence"/>
</dbReference>
<accession>A0AAD5WLI6</accession>
<keyword evidence="1" id="KW-0853">WD repeat</keyword>
<reference evidence="3" key="1">
    <citation type="submission" date="2021-06" db="EMBL/GenBank/DDBJ databases">
        <title>Parelaphostrongylus tenuis whole genome reference sequence.</title>
        <authorList>
            <person name="Garwood T.J."/>
            <person name="Larsen P.A."/>
            <person name="Fountain-Jones N.M."/>
            <person name="Garbe J.R."/>
            <person name="Macchietto M.G."/>
            <person name="Kania S.A."/>
            <person name="Gerhold R.W."/>
            <person name="Richards J.E."/>
            <person name="Wolf T.M."/>
        </authorList>
    </citation>
    <scope>NUCLEOTIDE SEQUENCE</scope>
    <source>
        <strain evidence="3">MNPRO001-30</strain>
        <tissue evidence="3">Meninges</tissue>
    </source>
</reference>
<organism evidence="3 4">
    <name type="scientific">Parelaphostrongylus tenuis</name>
    <name type="common">Meningeal worm</name>
    <dbReference type="NCBI Taxonomy" id="148309"/>
    <lineage>
        <taxon>Eukaryota</taxon>
        <taxon>Metazoa</taxon>
        <taxon>Ecdysozoa</taxon>
        <taxon>Nematoda</taxon>
        <taxon>Chromadorea</taxon>
        <taxon>Rhabditida</taxon>
        <taxon>Rhabditina</taxon>
        <taxon>Rhabditomorpha</taxon>
        <taxon>Strongyloidea</taxon>
        <taxon>Metastrongylidae</taxon>
        <taxon>Parelaphostrongylus</taxon>
    </lineage>
</organism>
<protein>
    <submittedName>
        <fullName evidence="3">Uncharacterized protein</fullName>
    </submittedName>
</protein>
<keyword evidence="4" id="KW-1185">Reference proteome</keyword>
<sequence length="116" mass="13119">MRVNIAKDGNVIFMGLRDSDVILSDLRMKSHHVIGTLKVKLSNNLSIIYVLAQLVGSNSCALAYPQCVMIENFKGELKMYDSRQMDRELMSYDGHCNTHFRLPCTVDSQENFVFAG</sequence>